<evidence type="ECO:0000256" key="2">
    <source>
        <dbReference type="RuleBase" id="RU000363"/>
    </source>
</evidence>
<evidence type="ECO:0000313" key="3">
    <source>
        <dbReference type="EMBL" id="BAL89459.1"/>
    </source>
</evidence>
<name>I0H8X2_ACTM4</name>
<dbReference type="AlphaFoldDB" id="I0H8X2"/>
<protein>
    <submittedName>
        <fullName evidence="3">Putative short-chain dehydrogenase</fullName>
    </submittedName>
</protein>
<dbReference type="HOGENOM" id="CLU_010194_2_10_11"/>
<dbReference type="PATRIC" id="fig|512565.3.peg.4224"/>
<dbReference type="InterPro" id="IPR036291">
    <property type="entry name" value="NAD(P)-bd_dom_sf"/>
</dbReference>
<dbReference type="PROSITE" id="PS00061">
    <property type="entry name" value="ADH_SHORT"/>
    <property type="match status" value="1"/>
</dbReference>
<dbReference type="SUPFAM" id="SSF51735">
    <property type="entry name" value="NAD(P)-binding Rossmann-fold domains"/>
    <property type="match status" value="1"/>
</dbReference>
<dbReference type="InterPro" id="IPR020904">
    <property type="entry name" value="Sc_DH/Rdtase_CS"/>
</dbReference>
<organism evidence="3 4">
    <name type="scientific">Actinoplanes missouriensis (strain ATCC 14538 / DSM 43046 / CBS 188.64 / JCM 3121 / NBRC 102363 / NCIMB 12654 / NRRL B-3342 / UNCC 431)</name>
    <dbReference type="NCBI Taxonomy" id="512565"/>
    <lineage>
        <taxon>Bacteria</taxon>
        <taxon>Bacillati</taxon>
        <taxon>Actinomycetota</taxon>
        <taxon>Actinomycetes</taxon>
        <taxon>Micromonosporales</taxon>
        <taxon>Micromonosporaceae</taxon>
        <taxon>Actinoplanes</taxon>
    </lineage>
</organism>
<dbReference type="PANTHER" id="PTHR42879:SF2">
    <property type="entry name" value="3-OXOACYL-[ACYL-CARRIER-PROTEIN] REDUCTASE FABG"/>
    <property type="match status" value="1"/>
</dbReference>
<dbReference type="GO" id="GO:0032787">
    <property type="term" value="P:monocarboxylic acid metabolic process"/>
    <property type="evidence" value="ECO:0007669"/>
    <property type="project" value="UniProtKB-ARBA"/>
</dbReference>
<sequence length="239" mass="24657">MIDCAIVTGAAGGLGRHLALGLARTGYGIVVADTDERAAGECARLVEASGVPARALRADVRDRHDRDRVLAAARELGGPRVLVNNAGGWTPGDQYPHAAESAWTATIELNLIAPMALSQLVIPAMRERGGGAIVNIASSGGIGAEAYGSPEYGAAKAGLIRFTATLGGLGDVRVMCVAPDWIGLDRAQTRWRAMSAAERAASRPLIPPGEVIAAVLDLIRAGAGGQVVEIWGGDPPDRK</sequence>
<dbReference type="Gene3D" id="3.40.50.720">
    <property type="entry name" value="NAD(P)-binding Rossmann-like Domain"/>
    <property type="match status" value="1"/>
</dbReference>
<comment type="similarity">
    <text evidence="1 2">Belongs to the short-chain dehydrogenases/reductases (SDR) family.</text>
</comment>
<dbReference type="InterPro" id="IPR002347">
    <property type="entry name" value="SDR_fam"/>
</dbReference>
<dbReference type="InterPro" id="IPR050259">
    <property type="entry name" value="SDR"/>
</dbReference>
<gene>
    <name evidence="3" type="ordered locus">AMIS_42390</name>
</gene>
<dbReference type="STRING" id="512565.AMIS_42390"/>
<evidence type="ECO:0000256" key="1">
    <source>
        <dbReference type="ARBA" id="ARBA00006484"/>
    </source>
</evidence>
<reference evidence="3 4" key="1">
    <citation type="submission" date="2012-02" db="EMBL/GenBank/DDBJ databases">
        <title>Complete genome sequence of Actinoplanes missouriensis 431 (= NBRC 102363).</title>
        <authorList>
            <person name="Ohnishi Y."/>
            <person name="Ishikawa J."/>
            <person name="Sekine M."/>
            <person name="Hosoyama A."/>
            <person name="Harada T."/>
            <person name="Narita H."/>
            <person name="Hata T."/>
            <person name="Konno Y."/>
            <person name="Tutikane K."/>
            <person name="Fujita N."/>
            <person name="Horinouchi S."/>
            <person name="Hayakawa M."/>
        </authorList>
    </citation>
    <scope>NUCLEOTIDE SEQUENCE [LARGE SCALE GENOMIC DNA]</scope>
    <source>
        <strain evidence="4">ATCC 14538 / DSM 43046 / CBS 188.64 / JCM 3121 / NBRC 102363 / NCIMB 12654 / NRRL B-3342 / UNCC 431</strain>
    </source>
</reference>
<dbReference type="OrthoDB" id="9804774at2"/>
<dbReference type="PANTHER" id="PTHR42879">
    <property type="entry name" value="3-OXOACYL-(ACYL-CARRIER-PROTEIN) REDUCTASE"/>
    <property type="match status" value="1"/>
</dbReference>
<accession>I0H8X2</accession>
<dbReference type="CDD" id="cd05233">
    <property type="entry name" value="SDR_c"/>
    <property type="match status" value="1"/>
</dbReference>
<dbReference type="eggNOG" id="COG1028">
    <property type="taxonomic scope" value="Bacteria"/>
</dbReference>
<dbReference type="PRINTS" id="PR00081">
    <property type="entry name" value="GDHRDH"/>
</dbReference>
<proteinExistence type="inferred from homology"/>
<evidence type="ECO:0000313" key="4">
    <source>
        <dbReference type="Proteomes" id="UP000007882"/>
    </source>
</evidence>
<dbReference type="Proteomes" id="UP000007882">
    <property type="component" value="Chromosome"/>
</dbReference>
<dbReference type="PRINTS" id="PR00080">
    <property type="entry name" value="SDRFAMILY"/>
</dbReference>
<dbReference type="RefSeq" id="WP_014444353.1">
    <property type="nucleotide sequence ID" value="NC_017093.1"/>
</dbReference>
<dbReference type="KEGG" id="ams:AMIS_42390"/>
<dbReference type="Pfam" id="PF00106">
    <property type="entry name" value="adh_short"/>
    <property type="match status" value="1"/>
</dbReference>
<keyword evidence="4" id="KW-1185">Reference proteome</keyword>
<dbReference type="EMBL" id="AP012319">
    <property type="protein sequence ID" value="BAL89459.1"/>
    <property type="molecule type" value="Genomic_DNA"/>
</dbReference>